<evidence type="ECO:0000256" key="3">
    <source>
        <dbReference type="ARBA" id="ARBA00029447"/>
    </source>
</evidence>
<dbReference type="PRINTS" id="PR00260">
    <property type="entry name" value="CHEMTRNSDUCR"/>
</dbReference>
<dbReference type="PROSITE" id="PS50111">
    <property type="entry name" value="CHEMOTAXIS_TRANSDUC_2"/>
    <property type="match status" value="1"/>
</dbReference>
<dbReference type="PANTHER" id="PTHR43531:SF14">
    <property type="entry name" value="METHYL-ACCEPTING CHEMOTAXIS PROTEIN I-RELATED"/>
    <property type="match status" value="1"/>
</dbReference>
<dbReference type="SMART" id="SM00304">
    <property type="entry name" value="HAMP"/>
    <property type="match status" value="1"/>
</dbReference>
<keyword evidence="5" id="KW-1133">Transmembrane helix</keyword>
<dbReference type="InterPro" id="IPR004090">
    <property type="entry name" value="Chemotax_Me-accpt_rcpt"/>
</dbReference>
<dbReference type="SUPFAM" id="SSF58104">
    <property type="entry name" value="Methyl-accepting chemotaxis protein (MCP) signaling domain"/>
    <property type="match status" value="1"/>
</dbReference>
<keyword evidence="4" id="KW-0807">Transducer</keyword>
<dbReference type="Pfam" id="PF00015">
    <property type="entry name" value="MCPsignal"/>
    <property type="match status" value="1"/>
</dbReference>
<gene>
    <name evidence="8" type="ORF">BURPS1710A_A2779</name>
</gene>
<evidence type="ECO:0000259" key="7">
    <source>
        <dbReference type="PROSITE" id="PS50885"/>
    </source>
</evidence>
<comment type="similarity">
    <text evidence="3">Belongs to the methyl-accepting chemotaxis (MCP) protein family.</text>
</comment>
<dbReference type="PANTHER" id="PTHR43531">
    <property type="entry name" value="PROTEIN ICFG"/>
    <property type="match status" value="1"/>
</dbReference>
<dbReference type="GO" id="GO:0007165">
    <property type="term" value="P:signal transduction"/>
    <property type="evidence" value="ECO:0007669"/>
    <property type="project" value="UniProtKB-KW"/>
</dbReference>
<dbReference type="Gene3D" id="1.10.287.950">
    <property type="entry name" value="Methyl-accepting chemotaxis protein"/>
    <property type="match status" value="1"/>
</dbReference>
<dbReference type="GO" id="GO:0006935">
    <property type="term" value="P:chemotaxis"/>
    <property type="evidence" value="ECO:0007669"/>
    <property type="project" value="InterPro"/>
</dbReference>
<dbReference type="Pfam" id="PF00672">
    <property type="entry name" value="HAMP"/>
    <property type="match status" value="1"/>
</dbReference>
<dbReference type="Proteomes" id="UP000001812">
    <property type="component" value="Chromosome II"/>
</dbReference>
<accession>A0A0E1VY62</accession>
<dbReference type="HOGENOM" id="CLU_000445_107_16_4"/>
<feature type="domain" description="Methyl-accepting transducer" evidence="6">
    <location>
        <begin position="382"/>
        <end position="611"/>
    </location>
</feature>
<dbReference type="PROSITE" id="PS50885">
    <property type="entry name" value="HAMP"/>
    <property type="match status" value="1"/>
</dbReference>
<dbReference type="SMART" id="SM00283">
    <property type="entry name" value="MA"/>
    <property type="match status" value="1"/>
</dbReference>
<dbReference type="CDD" id="cd11386">
    <property type="entry name" value="MCP_signal"/>
    <property type="match status" value="1"/>
</dbReference>
<dbReference type="EMBL" id="CM000833">
    <property type="protein sequence ID" value="EET05890.1"/>
    <property type="molecule type" value="Genomic_DNA"/>
</dbReference>
<organism evidence="8">
    <name type="scientific">Burkholderia pseudomallei 1710a</name>
    <dbReference type="NCBI Taxonomy" id="320371"/>
    <lineage>
        <taxon>Bacteria</taxon>
        <taxon>Pseudomonadati</taxon>
        <taxon>Pseudomonadota</taxon>
        <taxon>Betaproteobacteria</taxon>
        <taxon>Burkholderiales</taxon>
        <taxon>Burkholderiaceae</taxon>
        <taxon>Burkholderia</taxon>
        <taxon>pseudomallei group</taxon>
    </lineage>
</organism>
<evidence type="ECO:0000259" key="6">
    <source>
        <dbReference type="PROSITE" id="PS50111"/>
    </source>
</evidence>
<dbReference type="GO" id="GO:0004888">
    <property type="term" value="F:transmembrane signaling receptor activity"/>
    <property type="evidence" value="ECO:0007669"/>
    <property type="project" value="InterPro"/>
</dbReference>
<feature type="domain" description="HAMP" evidence="7">
    <location>
        <begin position="325"/>
        <end position="377"/>
    </location>
</feature>
<keyword evidence="5" id="KW-0472">Membrane</keyword>
<evidence type="ECO:0000256" key="4">
    <source>
        <dbReference type="PROSITE-ProRule" id="PRU00284"/>
    </source>
</evidence>
<sequence>MRDLARQGRGSRFPVSVRRLPAREHSSVVRASLRARCRLHTFRSGRGPHAAARVSPRRRASFAARATRLRIARRRHAACERAGCRRRGHSSVLRKRQAVPITSHRRDGDAAYLRHSRDPMKLRRKIPLAFATALVLTSASAFYGIHALNRSLDTYGTTVRQNVANERTVSATLVAFKLQVQEWKDTLLRGKDPAKLDKYWRAFQQREQTVDALAAELKAKLPDGESRGLIEQFASAHAEMGQGYRKGFEAFRASGFDPSAGDQAVAGVDRAPAVLLEKAARDIAADSARVSADAASDAAHATAISIAATFALFALSLAGGVWFGGTVTRPLERALACVRRVATGDLSTPIDARGRDEIAELLAALKDMQASLSHVVRDVRHNADGVATASAQIASGNLDLSSRTEEQAASLEETAASMDELTSTVRRNAEHAQHACAVAAGASTKAARGGDVMRQVVDTMRGIADSSGKVAEIIAVIDGIAFQTNILALNAAVEAARAGEQGRGFAVVAGEVRTLAQRSATAAREIKTLIEQSTERVGAGSALVDDAGRIIGEIVDSVRQVTGIVSEIAAASNEQSVGIEQVNRAVAQMDNVTQQNAALVEEASAAAHALAEQAHALHGAVAVFSLHGERAGERGCAHAGQPAVEAAHDSPRTALPVVAPA</sequence>
<comment type="subcellular location">
    <subcellularLocation>
        <location evidence="1">Membrane</location>
    </subcellularLocation>
</comment>
<dbReference type="AlphaFoldDB" id="A0A0E1VY62"/>
<evidence type="ECO:0000256" key="2">
    <source>
        <dbReference type="ARBA" id="ARBA00022481"/>
    </source>
</evidence>
<keyword evidence="2" id="KW-0488">Methylation</keyword>
<name>A0A0E1VY62_BURPE</name>
<proteinExistence type="inferred from homology"/>
<dbReference type="GO" id="GO:0005886">
    <property type="term" value="C:plasma membrane"/>
    <property type="evidence" value="ECO:0007669"/>
    <property type="project" value="TreeGrafter"/>
</dbReference>
<evidence type="ECO:0000313" key="8">
    <source>
        <dbReference type="EMBL" id="EET05890.1"/>
    </source>
</evidence>
<dbReference type="InterPro" id="IPR051310">
    <property type="entry name" value="MCP_chemotaxis"/>
</dbReference>
<protein>
    <submittedName>
        <fullName evidence="8">Methyl-accepting chemotaxis protein</fullName>
    </submittedName>
</protein>
<dbReference type="InterPro" id="IPR003660">
    <property type="entry name" value="HAMP_dom"/>
</dbReference>
<evidence type="ECO:0000256" key="1">
    <source>
        <dbReference type="ARBA" id="ARBA00004370"/>
    </source>
</evidence>
<dbReference type="CDD" id="cd06225">
    <property type="entry name" value="HAMP"/>
    <property type="match status" value="1"/>
</dbReference>
<dbReference type="InterPro" id="IPR004089">
    <property type="entry name" value="MCPsignal_dom"/>
</dbReference>
<reference evidence="8" key="1">
    <citation type="submission" date="2009-05" db="EMBL/GenBank/DDBJ databases">
        <authorList>
            <person name="Harkins D.M."/>
            <person name="DeShazer D."/>
            <person name="Woods D.E."/>
            <person name="Brinkac L.M."/>
            <person name="Brown K.A."/>
            <person name="Hung G.C."/>
            <person name="Tuanyok A."/>
            <person name="Zhang B."/>
            <person name="Nierman W.C."/>
        </authorList>
    </citation>
    <scope>NUCLEOTIDE SEQUENCE [LARGE SCALE GENOMIC DNA]</scope>
    <source>
        <strain evidence="8">1710a</strain>
    </source>
</reference>
<dbReference type="FunFam" id="1.10.287.950:FF:000001">
    <property type="entry name" value="Methyl-accepting chemotaxis sensory transducer"/>
    <property type="match status" value="1"/>
</dbReference>
<keyword evidence="5" id="KW-0812">Transmembrane</keyword>
<evidence type="ECO:0000256" key="5">
    <source>
        <dbReference type="SAM" id="Phobius"/>
    </source>
</evidence>
<feature type="transmembrane region" description="Helical" evidence="5">
    <location>
        <begin position="126"/>
        <end position="145"/>
    </location>
</feature>